<proteinExistence type="predicted"/>
<dbReference type="Proteomes" id="UP000735302">
    <property type="component" value="Unassembled WGS sequence"/>
</dbReference>
<evidence type="ECO:0000313" key="1">
    <source>
        <dbReference type="EMBL" id="GFO03156.1"/>
    </source>
</evidence>
<sequence length="136" mass="15412">MGEKSTLDEVVAVSMESQIAVRSAGICRDPSVAGSSHATRALALRSVRKPGITFFWTDYNNTEKPNQSSVFYKAATADGVHPVTFACRLRLLQHKQEEQEINLPYLHAEPHHHRKQPQKLFVWTQVSFLVQLRDDL</sequence>
<gene>
    <name evidence="1" type="ORF">PoB_002966100</name>
</gene>
<dbReference type="EMBL" id="BLXT01003724">
    <property type="protein sequence ID" value="GFO03156.1"/>
    <property type="molecule type" value="Genomic_DNA"/>
</dbReference>
<evidence type="ECO:0000313" key="2">
    <source>
        <dbReference type="Proteomes" id="UP000735302"/>
    </source>
</evidence>
<keyword evidence="2" id="KW-1185">Reference proteome</keyword>
<name>A0AAV4A4K6_9GAST</name>
<protein>
    <submittedName>
        <fullName evidence="1">Uncharacterized protein</fullName>
    </submittedName>
</protein>
<reference evidence="1 2" key="1">
    <citation type="journal article" date="2021" name="Elife">
        <title>Chloroplast acquisition without the gene transfer in kleptoplastic sea slugs, Plakobranchus ocellatus.</title>
        <authorList>
            <person name="Maeda T."/>
            <person name="Takahashi S."/>
            <person name="Yoshida T."/>
            <person name="Shimamura S."/>
            <person name="Takaki Y."/>
            <person name="Nagai Y."/>
            <person name="Toyoda A."/>
            <person name="Suzuki Y."/>
            <person name="Arimoto A."/>
            <person name="Ishii H."/>
            <person name="Satoh N."/>
            <person name="Nishiyama T."/>
            <person name="Hasebe M."/>
            <person name="Maruyama T."/>
            <person name="Minagawa J."/>
            <person name="Obokata J."/>
            <person name="Shigenobu S."/>
        </authorList>
    </citation>
    <scope>NUCLEOTIDE SEQUENCE [LARGE SCALE GENOMIC DNA]</scope>
</reference>
<dbReference type="AlphaFoldDB" id="A0AAV4A4K6"/>
<comment type="caution">
    <text evidence="1">The sequence shown here is derived from an EMBL/GenBank/DDBJ whole genome shotgun (WGS) entry which is preliminary data.</text>
</comment>
<organism evidence="1 2">
    <name type="scientific">Plakobranchus ocellatus</name>
    <dbReference type="NCBI Taxonomy" id="259542"/>
    <lineage>
        <taxon>Eukaryota</taxon>
        <taxon>Metazoa</taxon>
        <taxon>Spiralia</taxon>
        <taxon>Lophotrochozoa</taxon>
        <taxon>Mollusca</taxon>
        <taxon>Gastropoda</taxon>
        <taxon>Heterobranchia</taxon>
        <taxon>Euthyneura</taxon>
        <taxon>Panpulmonata</taxon>
        <taxon>Sacoglossa</taxon>
        <taxon>Placobranchoidea</taxon>
        <taxon>Plakobranchidae</taxon>
        <taxon>Plakobranchus</taxon>
    </lineage>
</organism>
<accession>A0AAV4A4K6</accession>